<dbReference type="Proteomes" id="UP000886785">
    <property type="component" value="Unassembled WGS sequence"/>
</dbReference>
<evidence type="ECO:0000313" key="2">
    <source>
        <dbReference type="EMBL" id="HIR57105.1"/>
    </source>
</evidence>
<dbReference type="PANTHER" id="PTHR39196:SF1">
    <property type="entry name" value="PRIMOSOME, DNAD SUBUNIT"/>
    <property type="match status" value="1"/>
</dbReference>
<evidence type="ECO:0000313" key="3">
    <source>
        <dbReference type="Proteomes" id="UP000886785"/>
    </source>
</evidence>
<name>A0A9D1DQC4_9FIRM</name>
<sequence>MARPPKDGVLYFSLDVDFFSDDKVRLLKAEFGAKGITILIALLCEIYRDHGYYKVWDNDTCLLMADAVGCGVGPENITQVVHGCLRRSLFNKEVFQMFGVLTSAGIQRRFLRGVSTREQIQIFEEYWLLDLDNRKDVPASILNKLVFQSINSEKTPQNLKKTPVSLQNNSQ</sequence>
<dbReference type="AlphaFoldDB" id="A0A9D1DQC4"/>
<dbReference type="Pfam" id="PF14297">
    <property type="entry name" value="Lin1244_N"/>
    <property type="match status" value="1"/>
</dbReference>
<feature type="non-terminal residue" evidence="2">
    <location>
        <position position="171"/>
    </location>
</feature>
<gene>
    <name evidence="2" type="ORF">IAA54_05500</name>
</gene>
<reference evidence="2" key="1">
    <citation type="submission" date="2020-10" db="EMBL/GenBank/DDBJ databases">
        <authorList>
            <person name="Gilroy R."/>
        </authorList>
    </citation>
    <scope>NUCLEOTIDE SEQUENCE</scope>
    <source>
        <strain evidence="2">ChiSjej1B19-7085</strain>
    </source>
</reference>
<feature type="domain" description="Lin1244/Lin1753-like N-terminal" evidence="1">
    <location>
        <begin position="11"/>
        <end position="106"/>
    </location>
</feature>
<dbReference type="EMBL" id="DVHF01000064">
    <property type="protein sequence ID" value="HIR57105.1"/>
    <property type="molecule type" value="Genomic_DNA"/>
</dbReference>
<accession>A0A9D1DQC4</accession>
<protein>
    <submittedName>
        <fullName evidence="2">DUF4373 domain-containing protein</fullName>
    </submittedName>
</protein>
<reference evidence="2" key="2">
    <citation type="journal article" date="2021" name="PeerJ">
        <title>Extensive microbial diversity within the chicken gut microbiome revealed by metagenomics and culture.</title>
        <authorList>
            <person name="Gilroy R."/>
            <person name="Ravi A."/>
            <person name="Getino M."/>
            <person name="Pursley I."/>
            <person name="Horton D.L."/>
            <person name="Alikhan N.F."/>
            <person name="Baker D."/>
            <person name="Gharbi K."/>
            <person name="Hall N."/>
            <person name="Watson M."/>
            <person name="Adriaenssens E.M."/>
            <person name="Foster-Nyarko E."/>
            <person name="Jarju S."/>
            <person name="Secka A."/>
            <person name="Antonio M."/>
            <person name="Oren A."/>
            <person name="Chaudhuri R.R."/>
            <person name="La Ragione R."/>
            <person name="Hildebrand F."/>
            <person name="Pallen M.J."/>
        </authorList>
    </citation>
    <scope>NUCLEOTIDE SEQUENCE</scope>
    <source>
        <strain evidence="2">ChiSjej1B19-7085</strain>
    </source>
</reference>
<evidence type="ECO:0000259" key="1">
    <source>
        <dbReference type="Pfam" id="PF14297"/>
    </source>
</evidence>
<comment type="caution">
    <text evidence="2">The sequence shown here is derived from an EMBL/GenBank/DDBJ whole genome shotgun (WGS) entry which is preliminary data.</text>
</comment>
<proteinExistence type="predicted"/>
<organism evidence="2 3">
    <name type="scientific">Candidatus Gallacutalibacter pullicola</name>
    <dbReference type="NCBI Taxonomy" id="2840830"/>
    <lineage>
        <taxon>Bacteria</taxon>
        <taxon>Bacillati</taxon>
        <taxon>Bacillota</taxon>
        <taxon>Clostridia</taxon>
        <taxon>Eubacteriales</taxon>
        <taxon>Candidatus Gallacutalibacter</taxon>
    </lineage>
</organism>
<dbReference type="InterPro" id="IPR025400">
    <property type="entry name" value="Lin1244/Lin1753-like_N"/>
</dbReference>
<dbReference type="PANTHER" id="PTHR39196">
    <property type="entry name" value="PRIMOSOME, DNAD SUBUNIT"/>
    <property type="match status" value="1"/>
</dbReference>